<dbReference type="InterPro" id="IPR001828">
    <property type="entry name" value="ANF_lig-bd_rcpt"/>
</dbReference>
<dbReference type="Gene3D" id="3.40.50.2300">
    <property type="match status" value="2"/>
</dbReference>
<dbReference type="InterPro" id="IPR018297">
    <property type="entry name" value="A/G_cyclase_CS"/>
</dbReference>
<dbReference type="GO" id="GO:0005886">
    <property type="term" value="C:plasma membrane"/>
    <property type="evidence" value="ECO:0007669"/>
    <property type="project" value="UniProtKB-SubCell"/>
</dbReference>
<dbReference type="InterPro" id="IPR050401">
    <property type="entry name" value="Cyclic_nucleotide_synthase"/>
</dbReference>
<dbReference type="SUPFAM" id="SSF56112">
    <property type="entry name" value="Protein kinase-like (PK-like)"/>
    <property type="match status" value="1"/>
</dbReference>
<dbReference type="RefSeq" id="XP_032825765.1">
    <property type="nucleotide sequence ID" value="XM_032969874.1"/>
</dbReference>
<dbReference type="PROSITE" id="PS50125">
    <property type="entry name" value="GUANYLATE_CYCLASE_2"/>
    <property type="match status" value="1"/>
</dbReference>
<comment type="catalytic activity">
    <reaction evidence="15">
        <text>GTP = 3',5'-cyclic GMP + diphosphate</text>
        <dbReference type="Rhea" id="RHEA:13665"/>
        <dbReference type="ChEBI" id="CHEBI:33019"/>
        <dbReference type="ChEBI" id="CHEBI:37565"/>
        <dbReference type="ChEBI" id="CHEBI:57746"/>
        <dbReference type="EC" id="4.6.1.2"/>
    </reaction>
    <physiologicalReaction direction="left-to-right" evidence="15">
        <dbReference type="Rhea" id="RHEA:13666"/>
    </physiologicalReaction>
</comment>
<gene>
    <name evidence="24" type="primary">LOC116951346</name>
</gene>
<dbReference type="EC" id="4.6.1.2" evidence="17"/>
<dbReference type="PROSITE" id="PS00452">
    <property type="entry name" value="GUANYLATE_CYCLASE_1"/>
    <property type="match status" value="1"/>
</dbReference>
<evidence type="ECO:0000256" key="19">
    <source>
        <dbReference type="SAM" id="Phobius"/>
    </source>
</evidence>
<evidence type="ECO:0000256" key="12">
    <source>
        <dbReference type="ARBA" id="ARBA00023180"/>
    </source>
</evidence>
<dbReference type="PRINTS" id="PR00255">
    <property type="entry name" value="NATPEPTIDER"/>
</dbReference>
<dbReference type="CDD" id="cd07302">
    <property type="entry name" value="CHD"/>
    <property type="match status" value="1"/>
</dbReference>
<dbReference type="AlphaFoldDB" id="A0AAJ7TZB0"/>
<dbReference type="Pfam" id="PF01094">
    <property type="entry name" value="ANF_receptor"/>
    <property type="match status" value="1"/>
</dbReference>
<dbReference type="SUPFAM" id="SSF53822">
    <property type="entry name" value="Periplasmic binding protein-like I"/>
    <property type="match status" value="1"/>
</dbReference>
<dbReference type="InterPro" id="IPR001170">
    <property type="entry name" value="ANPR/GUC"/>
</dbReference>
<keyword evidence="5 20" id="KW-0732">Signal</keyword>
<keyword evidence="14 17" id="KW-0141">cGMP biosynthesis</keyword>
<keyword evidence="4 19" id="KW-0812">Transmembrane</keyword>
<evidence type="ECO:0000256" key="18">
    <source>
        <dbReference type="SAM" id="Coils"/>
    </source>
</evidence>
<evidence type="ECO:0000256" key="14">
    <source>
        <dbReference type="ARBA" id="ARBA00023293"/>
    </source>
</evidence>
<keyword evidence="8 19" id="KW-1133">Transmembrane helix</keyword>
<evidence type="ECO:0000259" key="21">
    <source>
        <dbReference type="PROSITE" id="PS50011"/>
    </source>
</evidence>
<dbReference type="Pfam" id="PF00211">
    <property type="entry name" value="Guanylate_cyc"/>
    <property type="match status" value="1"/>
</dbReference>
<dbReference type="GO" id="GO:0005789">
    <property type="term" value="C:endoplasmic reticulum membrane"/>
    <property type="evidence" value="ECO:0007669"/>
    <property type="project" value="UniProtKB-SubCell"/>
</dbReference>
<comment type="subcellular location">
    <subcellularLocation>
        <location evidence="2">Cell membrane</location>
        <topology evidence="2">Single-pass type I membrane protein</topology>
    </subcellularLocation>
    <subcellularLocation>
        <location evidence="1">Endoplasmic reticulum membrane</location>
        <topology evidence="1">Single-pass type I membrane protein</topology>
    </subcellularLocation>
</comment>
<organism evidence="23 24">
    <name type="scientific">Petromyzon marinus</name>
    <name type="common">Sea lamprey</name>
    <dbReference type="NCBI Taxonomy" id="7757"/>
    <lineage>
        <taxon>Eukaryota</taxon>
        <taxon>Metazoa</taxon>
        <taxon>Chordata</taxon>
        <taxon>Craniata</taxon>
        <taxon>Vertebrata</taxon>
        <taxon>Cyclostomata</taxon>
        <taxon>Hyperoartia</taxon>
        <taxon>Petromyzontiformes</taxon>
        <taxon>Petromyzontidae</taxon>
        <taxon>Petromyzon</taxon>
    </lineage>
</organism>
<dbReference type="InterPro" id="IPR028082">
    <property type="entry name" value="Peripla_BP_I"/>
</dbReference>
<feature type="domain" description="Protein kinase" evidence="21">
    <location>
        <begin position="551"/>
        <end position="824"/>
    </location>
</feature>
<accession>A0AAJ7TZB0</accession>
<evidence type="ECO:0000256" key="7">
    <source>
        <dbReference type="ARBA" id="ARBA00022824"/>
    </source>
</evidence>
<dbReference type="PANTHER" id="PTHR11920:SF347">
    <property type="entry name" value="GUANYLYL CYCLASE C"/>
    <property type="match status" value="1"/>
</dbReference>
<keyword evidence="10 19" id="KW-0472">Membrane</keyword>
<dbReference type="SMART" id="SM00044">
    <property type="entry name" value="CYCc"/>
    <property type="match status" value="1"/>
</dbReference>
<evidence type="ECO:0000256" key="3">
    <source>
        <dbReference type="ARBA" id="ARBA00022475"/>
    </source>
</evidence>
<keyword evidence="13 16" id="KW-0456">Lyase</keyword>
<dbReference type="GO" id="GO:0001653">
    <property type="term" value="F:peptide receptor activity"/>
    <property type="evidence" value="ECO:0007669"/>
    <property type="project" value="TreeGrafter"/>
</dbReference>
<sequence length="1147" mass="128470">MGAAALATLAWVTLGWVMLEWMHAGVDGRTPAVYTMNVILIVDNNTAWSMNTVRPAIELAMDDVNTKLLAGTGVRLNATFDCYSSEWLESKASSCEDTDCEARELVKALKVRRTPRGPTRTHSAAASHGRVTVPMHASGEAASITARQEAEMVQDISHGCPANDQLGCVIVGPSCQYSSYSLLRSQSVFNRPVIAAGSFGLSTTYSAILSRTLVPAIKISTMLTRLWAHTDARKQFTWRTAIVFTEGNNDANVCFWYLQALLENVQGPLGQNFMSLRGLLGKDHVLALDTFARFNTTLSRTRHSNVIIMCASLTRAEEVIKGLGHLSPDTREQLVFVVIDLFGLDYYKTYENHSSALERALIVTLPERQATAFGDKFNLTSNHFVVGYYDSVLLYGSVLRRGLQQGSYSCNSADARSFRNLHFQGLEEDIYIDENGDRDTNIKILNLRGNKFEEVWDYSTGLGTFLLAENVTLPWLGNQLPDDTPNSPKMMEVVKIALVAVCSLLFLLFLGFIIMWRKYAVEKQLSRQRWVIPWSELQTLPDDEAHLTFEVRIEKLSVDGSHGPVPPCAPCFLKRKYDNKVVALKPLCLAEKDFSRPQKLELNNLVALDFENLVKFYGTTTDVGATYAVVEFCSRAALRDILDDDVAYPEETLMDWDFKVSLMQDIAKGMAYLHSSKITVHGRLKSTNCVVDGRMVVKITDFGLPSTVHALPPGTSGLWTAPELLPLRAGASQRGDVYSFGIVLQEILYRRQVFYIKGNSLTDKDIVEQLLSGKVMRPTLDMNDFIHKGGGEELCAMITDCWEEVPDKRPDFRKIEGILRRISMCIHKGKAESYVDSLIRRLEQYSKNLERLVEERTELYKRERDRADHLNYQLLPKTVVQALKSVGSVQPELFEEVTIYFSDIVGFTTICKHCEPMEVVCLLNDLYKEFDSIVDSHDVYKVETIGDAYMLVSGLPKRNGCHHAMEIANVALDILSFMGSFHIQHLPGLPVWVRIGIHSGKCAAGVVGNKMPRYCLFGDTVNTASRMESTGYPYRIHVSQSTVDTLNAQQSGHQFTCRGIIELKGRGLEVTYWLVGRKGFFKKLPEPPKAASAHGLREEFERMIVDVKRRGVGERLSPPDGGAAGSDVETEYWQIDSRVCLQCETRL</sequence>
<keyword evidence="12" id="KW-0325">Glycoprotein</keyword>
<evidence type="ECO:0000256" key="4">
    <source>
        <dbReference type="ARBA" id="ARBA00022692"/>
    </source>
</evidence>
<reference evidence="24" key="1">
    <citation type="submission" date="2025-08" db="UniProtKB">
        <authorList>
            <consortium name="RefSeq"/>
        </authorList>
    </citation>
    <scope>IDENTIFICATION</scope>
    <source>
        <tissue evidence="24">Sperm</tissue>
    </source>
</reference>
<evidence type="ECO:0000313" key="24">
    <source>
        <dbReference type="RefSeq" id="XP_032825765.1"/>
    </source>
</evidence>
<dbReference type="Pfam" id="PF07714">
    <property type="entry name" value="PK_Tyr_Ser-Thr"/>
    <property type="match status" value="1"/>
</dbReference>
<dbReference type="SUPFAM" id="SSF55073">
    <property type="entry name" value="Nucleotide cyclase"/>
    <property type="match status" value="1"/>
</dbReference>
<dbReference type="GO" id="GO:0007168">
    <property type="term" value="P:receptor guanylyl cyclase signaling pathway"/>
    <property type="evidence" value="ECO:0007669"/>
    <property type="project" value="TreeGrafter"/>
</dbReference>
<dbReference type="GO" id="GO:0004016">
    <property type="term" value="F:adenylate cyclase activity"/>
    <property type="evidence" value="ECO:0007669"/>
    <property type="project" value="TreeGrafter"/>
</dbReference>
<dbReference type="KEGG" id="pmrn:116951346"/>
<evidence type="ECO:0000256" key="2">
    <source>
        <dbReference type="ARBA" id="ARBA00004251"/>
    </source>
</evidence>
<dbReference type="FunFam" id="3.30.70.1230:FF:000013">
    <property type="entry name" value="Guanylate cyclase"/>
    <property type="match status" value="1"/>
</dbReference>
<evidence type="ECO:0000256" key="1">
    <source>
        <dbReference type="ARBA" id="ARBA00004115"/>
    </source>
</evidence>
<evidence type="ECO:0000256" key="9">
    <source>
        <dbReference type="ARBA" id="ARBA00023134"/>
    </source>
</evidence>
<keyword evidence="3" id="KW-1003">Cell membrane</keyword>
<evidence type="ECO:0000256" key="8">
    <source>
        <dbReference type="ARBA" id="ARBA00022989"/>
    </source>
</evidence>
<dbReference type="InterPro" id="IPR001054">
    <property type="entry name" value="A/G_cyclase"/>
</dbReference>
<evidence type="ECO:0000256" key="17">
    <source>
        <dbReference type="RuleBase" id="RU003431"/>
    </source>
</evidence>
<keyword evidence="9" id="KW-0342">GTP-binding</keyword>
<keyword evidence="7" id="KW-0256">Endoplasmic reticulum</keyword>
<evidence type="ECO:0000256" key="13">
    <source>
        <dbReference type="ARBA" id="ARBA00023239"/>
    </source>
</evidence>
<feature type="domain" description="Guanylate cyclase" evidence="22">
    <location>
        <begin position="898"/>
        <end position="1028"/>
    </location>
</feature>
<protein>
    <recommendedName>
        <fullName evidence="17">Guanylate cyclase</fullName>
        <ecNumber evidence="17">4.6.1.2</ecNumber>
    </recommendedName>
</protein>
<keyword evidence="11" id="KW-0675">Receptor</keyword>
<dbReference type="GO" id="GO:0005524">
    <property type="term" value="F:ATP binding"/>
    <property type="evidence" value="ECO:0007669"/>
    <property type="project" value="InterPro"/>
</dbReference>
<dbReference type="GO" id="GO:0004672">
    <property type="term" value="F:protein kinase activity"/>
    <property type="evidence" value="ECO:0007669"/>
    <property type="project" value="InterPro"/>
</dbReference>
<evidence type="ECO:0000256" key="20">
    <source>
        <dbReference type="SAM" id="SignalP"/>
    </source>
</evidence>
<dbReference type="GO" id="GO:0035556">
    <property type="term" value="P:intracellular signal transduction"/>
    <property type="evidence" value="ECO:0007669"/>
    <property type="project" value="InterPro"/>
</dbReference>
<evidence type="ECO:0000256" key="5">
    <source>
        <dbReference type="ARBA" id="ARBA00022729"/>
    </source>
</evidence>
<evidence type="ECO:0000256" key="10">
    <source>
        <dbReference type="ARBA" id="ARBA00023136"/>
    </source>
</evidence>
<evidence type="ECO:0000256" key="11">
    <source>
        <dbReference type="ARBA" id="ARBA00023170"/>
    </source>
</evidence>
<name>A0AAJ7TZB0_PETMA</name>
<dbReference type="Proteomes" id="UP001318040">
    <property type="component" value="Chromosome 43"/>
</dbReference>
<evidence type="ECO:0000256" key="15">
    <source>
        <dbReference type="ARBA" id="ARBA00036920"/>
    </source>
</evidence>
<feature type="coiled-coil region" evidence="18">
    <location>
        <begin position="835"/>
        <end position="862"/>
    </location>
</feature>
<evidence type="ECO:0000259" key="22">
    <source>
        <dbReference type="PROSITE" id="PS50125"/>
    </source>
</evidence>
<dbReference type="PANTHER" id="PTHR11920">
    <property type="entry name" value="GUANYLYL CYCLASE"/>
    <property type="match status" value="1"/>
</dbReference>
<dbReference type="Gene3D" id="6.10.250.780">
    <property type="match status" value="1"/>
</dbReference>
<evidence type="ECO:0000256" key="6">
    <source>
        <dbReference type="ARBA" id="ARBA00022741"/>
    </source>
</evidence>
<dbReference type="InterPro" id="IPR011009">
    <property type="entry name" value="Kinase-like_dom_sf"/>
</dbReference>
<evidence type="ECO:0000256" key="16">
    <source>
        <dbReference type="RuleBase" id="RU000405"/>
    </source>
</evidence>
<feature type="signal peptide" evidence="20">
    <location>
        <begin position="1"/>
        <end position="28"/>
    </location>
</feature>
<dbReference type="InterPro" id="IPR000719">
    <property type="entry name" value="Prot_kinase_dom"/>
</dbReference>
<dbReference type="PROSITE" id="PS50011">
    <property type="entry name" value="PROTEIN_KINASE_DOM"/>
    <property type="match status" value="1"/>
</dbReference>
<keyword evidence="23" id="KW-1185">Reference proteome</keyword>
<feature type="transmembrane region" description="Helical" evidence="19">
    <location>
        <begin position="496"/>
        <end position="516"/>
    </location>
</feature>
<dbReference type="Gene3D" id="3.30.70.1230">
    <property type="entry name" value="Nucleotide cyclase"/>
    <property type="match status" value="1"/>
</dbReference>
<dbReference type="InterPro" id="IPR001245">
    <property type="entry name" value="Ser-Thr/Tyr_kinase_cat_dom"/>
</dbReference>
<keyword evidence="6" id="KW-0547">Nucleotide-binding</keyword>
<feature type="chain" id="PRO_5042591570" description="Guanylate cyclase" evidence="20">
    <location>
        <begin position="29"/>
        <end position="1147"/>
    </location>
</feature>
<keyword evidence="18" id="KW-0175">Coiled coil</keyword>
<comment type="similarity">
    <text evidence="16">Belongs to the adenylyl cyclase class-4/guanylyl cyclase family.</text>
</comment>
<evidence type="ECO:0000313" key="23">
    <source>
        <dbReference type="Proteomes" id="UP001318040"/>
    </source>
</evidence>
<dbReference type="InterPro" id="IPR029787">
    <property type="entry name" value="Nucleotide_cyclase"/>
</dbReference>
<dbReference type="GO" id="GO:0005525">
    <property type="term" value="F:GTP binding"/>
    <property type="evidence" value="ECO:0007669"/>
    <property type="project" value="UniProtKB-KW"/>
</dbReference>
<proteinExistence type="inferred from homology"/>
<dbReference type="Gene3D" id="1.10.510.10">
    <property type="entry name" value="Transferase(Phosphotransferase) domain 1"/>
    <property type="match status" value="1"/>
</dbReference>
<dbReference type="GO" id="GO:0004383">
    <property type="term" value="F:guanylate cyclase activity"/>
    <property type="evidence" value="ECO:0007669"/>
    <property type="project" value="UniProtKB-EC"/>
</dbReference>